<dbReference type="EMBL" id="JAADJG010000747">
    <property type="protein sequence ID" value="KAF4437792.1"/>
    <property type="molecule type" value="Genomic_DNA"/>
</dbReference>
<evidence type="ECO:0000256" key="1">
    <source>
        <dbReference type="SAM" id="MobiDB-lite"/>
    </source>
</evidence>
<protein>
    <submittedName>
        <fullName evidence="2">Uncharacterized protein</fullName>
    </submittedName>
</protein>
<evidence type="ECO:0000313" key="3">
    <source>
        <dbReference type="Proteomes" id="UP000605986"/>
    </source>
</evidence>
<reference evidence="2" key="1">
    <citation type="submission" date="2020-01" db="EMBL/GenBank/DDBJ databases">
        <title>Identification and distribution of gene clusters putatively required for synthesis of sphingolipid metabolism inhibitors in phylogenetically diverse species of the filamentous fungus Fusarium.</title>
        <authorList>
            <person name="Kim H.-S."/>
            <person name="Busman M."/>
            <person name="Brown D.W."/>
            <person name="Divon H."/>
            <person name="Uhlig S."/>
            <person name="Proctor R.H."/>
        </authorList>
    </citation>
    <scope>NUCLEOTIDE SEQUENCE</scope>
    <source>
        <strain evidence="2">NRRL 53441</strain>
    </source>
</reference>
<evidence type="ECO:0000313" key="2">
    <source>
        <dbReference type="EMBL" id="KAF4437792.1"/>
    </source>
</evidence>
<sequence>MKPHPPADPSLNRAPLVPGGYNCARCDWWKPYREFQCSNSGWASECMSCRHEREYEPLSCSTSPTSTSTKTPKKDKQKRRLQPWQTPEGWVDMLPWAQSICGSTNSTKDARAPLGTDQAAHPPLIWRHWHDGAFPILTYTYSTT</sequence>
<dbReference type="Proteomes" id="UP000605986">
    <property type="component" value="Unassembled WGS sequence"/>
</dbReference>
<dbReference type="AlphaFoldDB" id="A0A8H4NTG9"/>
<feature type="region of interest" description="Disordered" evidence="1">
    <location>
        <begin position="55"/>
        <end position="84"/>
    </location>
</feature>
<gene>
    <name evidence="2" type="ORF">F53441_12933</name>
</gene>
<feature type="compositionally biased region" description="Low complexity" evidence="1">
    <location>
        <begin position="59"/>
        <end position="70"/>
    </location>
</feature>
<organism evidence="2 3">
    <name type="scientific">Fusarium austroafricanum</name>
    <dbReference type="NCBI Taxonomy" id="2364996"/>
    <lineage>
        <taxon>Eukaryota</taxon>
        <taxon>Fungi</taxon>
        <taxon>Dikarya</taxon>
        <taxon>Ascomycota</taxon>
        <taxon>Pezizomycotina</taxon>
        <taxon>Sordariomycetes</taxon>
        <taxon>Hypocreomycetidae</taxon>
        <taxon>Hypocreales</taxon>
        <taxon>Nectriaceae</taxon>
        <taxon>Fusarium</taxon>
        <taxon>Fusarium concolor species complex</taxon>
    </lineage>
</organism>
<feature type="compositionally biased region" description="Basic residues" evidence="1">
    <location>
        <begin position="71"/>
        <end position="81"/>
    </location>
</feature>
<name>A0A8H4NTG9_9HYPO</name>
<keyword evidence="3" id="KW-1185">Reference proteome</keyword>
<proteinExistence type="predicted"/>
<comment type="caution">
    <text evidence="2">The sequence shown here is derived from an EMBL/GenBank/DDBJ whole genome shotgun (WGS) entry which is preliminary data.</text>
</comment>
<accession>A0A8H4NTG9</accession>